<evidence type="ECO:0000256" key="2">
    <source>
        <dbReference type="SAM" id="SignalP"/>
    </source>
</evidence>
<dbReference type="PROSITE" id="PS51257">
    <property type="entry name" value="PROKAR_LIPOPROTEIN"/>
    <property type="match status" value="1"/>
</dbReference>
<dbReference type="EMBL" id="BKAG01000008">
    <property type="protein sequence ID" value="GEP42153.1"/>
    <property type="molecule type" value="Genomic_DNA"/>
</dbReference>
<evidence type="ECO:0008006" key="5">
    <source>
        <dbReference type="Google" id="ProtNLM"/>
    </source>
</evidence>
<dbReference type="Proteomes" id="UP000321577">
    <property type="component" value="Unassembled WGS sequence"/>
</dbReference>
<dbReference type="RefSeq" id="WP_146849758.1">
    <property type="nucleotide sequence ID" value="NZ_BKAG01000008.1"/>
</dbReference>
<reference evidence="3 4" key="1">
    <citation type="submission" date="2019-07" db="EMBL/GenBank/DDBJ databases">
        <title>Whole genome shotgun sequence of Brevifollis gellanilyticus NBRC 108608.</title>
        <authorList>
            <person name="Hosoyama A."/>
            <person name="Uohara A."/>
            <person name="Ohji S."/>
            <person name="Ichikawa N."/>
        </authorList>
    </citation>
    <scope>NUCLEOTIDE SEQUENCE [LARGE SCALE GENOMIC DNA]</scope>
    <source>
        <strain evidence="3 4">NBRC 108608</strain>
    </source>
</reference>
<comment type="caution">
    <text evidence="3">The sequence shown here is derived from an EMBL/GenBank/DDBJ whole genome shotgun (WGS) entry which is preliminary data.</text>
</comment>
<accession>A0A512M5Z9</accession>
<protein>
    <recommendedName>
        <fullName evidence="5">Lipoprotein</fullName>
    </recommendedName>
</protein>
<feature type="signal peptide" evidence="2">
    <location>
        <begin position="1"/>
        <end position="25"/>
    </location>
</feature>
<gene>
    <name evidence="3" type="ORF">BGE01nite_14440</name>
</gene>
<evidence type="ECO:0000313" key="4">
    <source>
        <dbReference type="Proteomes" id="UP000321577"/>
    </source>
</evidence>
<sequence>MKTKLFQVLACVAMAALLTSCPETTVPDNFGATTIGLKPENAEEWEGSWHPVDDPKEVFVFHVTDAPKGLMEIRDVPVPDPAASPQDPPKPPNIYTLMLRDTGVTTEEKLHFAIVKDTAKPGNGTLYLVRYPQDGVCILWGIDHEAVSAAITSGEIQGLTKRDKDKNPQSALGDDPADYPKLLSPKFWKWTEPAVLVKIKK</sequence>
<name>A0A512M5Z9_9BACT</name>
<keyword evidence="2" id="KW-0732">Signal</keyword>
<evidence type="ECO:0000313" key="3">
    <source>
        <dbReference type="EMBL" id="GEP42153.1"/>
    </source>
</evidence>
<keyword evidence="4" id="KW-1185">Reference proteome</keyword>
<evidence type="ECO:0000256" key="1">
    <source>
        <dbReference type="SAM" id="MobiDB-lite"/>
    </source>
</evidence>
<feature type="chain" id="PRO_5022043174" description="Lipoprotein" evidence="2">
    <location>
        <begin position="26"/>
        <end position="201"/>
    </location>
</feature>
<proteinExistence type="predicted"/>
<dbReference type="AlphaFoldDB" id="A0A512M5Z9"/>
<feature type="region of interest" description="Disordered" evidence="1">
    <location>
        <begin position="160"/>
        <end position="181"/>
    </location>
</feature>
<organism evidence="3 4">
    <name type="scientific">Brevifollis gellanilyticus</name>
    <dbReference type="NCBI Taxonomy" id="748831"/>
    <lineage>
        <taxon>Bacteria</taxon>
        <taxon>Pseudomonadati</taxon>
        <taxon>Verrucomicrobiota</taxon>
        <taxon>Verrucomicrobiia</taxon>
        <taxon>Verrucomicrobiales</taxon>
        <taxon>Verrucomicrobiaceae</taxon>
    </lineage>
</organism>